<name>A0A183PPM0_9TREM</name>
<dbReference type="EMBL" id="UZAL01037000">
    <property type="protein sequence ID" value="VDP70948.1"/>
    <property type="molecule type" value="Genomic_DNA"/>
</dbReference>
<keyword evidence="3" id="KW-1185">Reference proteome</keyword>
<evidence type="ECO:0000313" key="2">
    <source>
        <dbReference type="EMBL" id="VDP70948.1"/>
    </source>
</evidence>
<proteinExistence type="predicted"/>
<protein>
    <submittedName>
        <fullName evidence="2">Uncharacterized protein</fullName>
    </submittedName>
</protein>
<evidence type="ECO:0000313" key="3">
    <source>
        <dbReference type="Proteomes" id="UP000269396"/>
    </source>
</evidence>
<dbReference type="STRING" id="31246.A0A183PPM0"/>
<organism evidence="2 3">
    <name type="scientific">Schistosoma mattheei</name>
    <dbReference type="NCBI Taxonomy" id="31246"/>
    <lineage>
        <taxon>Eukaryota</taxon>
        <taxon>Metazoa</taxon>
        <taxon>Spiralia</taxon>
        <taxon>Lophotrochozoa</taxon>
        <taxon>Platyhelminthes</taxon>
        <taxon>Trematoda</taxon>
        <taxon>Digenea</taxon>
        <taxon>Strigeidida</taxon>
        <taxon>Schistosomatoidea</taxon>
        <taxon>Schistosomatidae</taxon>
        <taxon>Schistosoma</taxon>
    </lineage>
</organism>
<gene>
    <name evidence="2" type="ORF">SMTD_LOCUS16306</name>
</gene>
<evidence type="ECO:0000256" key="1">
    <source>
        <dbReference type="SAM" id="MobiDB-lite"/>
    </source>
</evidence>
<feature type="compositionally biased region" description="Basic and acidic residues" evidence="1">
    <location>
        <begin position="13"/>
        <end position="22"/>
    </location>
</feature>
<reference evidence="2 3" key="1">
    <citation type="submission" date="2018-11" db="EMBL/GenBank/DDBJ databases">
        <authorList>
            <consortium name="Pathogen Informatics"/>
        </authorList>
    </citation>
    <scope>NUCLEOTIDE SEQUENCE [LARGE SCALE GENOMIC DNA]</scope>
    <source>
        <strain>Denwood</strain>
        <strain evidence="3">Zambia</strain>
    </source>
</reference>
<dbReference type="Proteomes" id="UP000269396">
    <property type="component" value="Unassembled WGS sequence"/>
</dbReference>
<sequence>MEEMSLLSNSRVGSDDRGRLQNQKNLDELKGMVRNLRQTMSRSLEVRCCTNFLRNIN</sequence>
<feature type="compositionally biased region" description="Polar residues" evidence="1">
    <location>
        <begin position="1"/>
        <end position="12"/>
    </location>
</feature>
<dbReference type="AlphaFoldDB" id="A0A183PPM0"/>
<accession>A0A183PPM0</accession>
<feature type="region of interest" description="Disordered" evidence="1">
    <location>
        <begin position="1"/>
        <end position="22"/>
    </location>
</feature>